<protein>
    <recommendedName>
        <fullName evidence="2">protein-tyrosine-phosphatase</fullName>
        <ecNumber evidence="2">3.1.3.48</ecNumber>
    </recommendedName>
</protein>
<dbReference type="GO" id="GO:0110032">
    <property type="term" value="P:positive regulation of G2/MI transition of meiotic cell cycle"/>
    <property type="evidence" value="ECO:0007669"/>
    <property type="project" value="TreeGrafter"/>
</dbReference>
<evidence type="ECO:0000313" key="11">
    <source>
        <dbReference type="Proteomes" id="UP001187415"/>
    </source>
</evidence>
<dbReference type="SUPFAM" id="SSF52821">
    <property type="entry name" value="Rhodanese/Cell cycle control phosphatase"/>
    <property type="match status" value="1"/>
</dbReference>
<keyword evidence="4" id="KW-0498">Mitosis</keyword>
<name>A0AA88IH87_CHASR</name>
<evidence type="ECO:0000256" key="1">
    <source>
        <dbReference type="ARBA" id="ARBA00011065"/>
    </source>
</evidence>
<comment type="caution">
    <text evidence="10">The sequence shown here is derived from an EMBL/GenBank/DDBJ whole genome shotgun (WGS) entry which is preliminary data.</text>
</comment>
<accession>A0AA88IH87</accession>
<dbReference type="InterPro" id="IPR036873">
    <property type="entry name" value="Rhodanese-like_dom_sf"/>
</dbReference>
<keyword evidence="7" id="KW-0131">Cell cycle</keyword>
<dbReference type="PANTHER" id="PTHR10828">
    <property type="entry name" value="M-PHASE INDUCER PHOSPHATASE DUAL SPECIFICITY PHOSPHATASE CDC25"/>
    <property type="match status" value="1"/>
</dbReference>
<organism evidence="10 11">
    <name type="scientific">Channa striata</name>
    <name type="common">Snakehead murrel</name>
    <name type="synonym">Ophicephalus striatus</name>
    <dbReference type="NCBI Taxonomy" id="64152"/>
    <lineage>
        <taxon>Eukaryota</taxon>
        <taxon>Metazoa</taxon>
        <taxon>Chordata</taxon>
        <taxon>Craniata</taxon>
        <taxon>Vertebrata</taxon>
        <taxon>Euteleostomi</taxon>
        <taxon>Actinopterygii</taxon>
        <taxon>Neopterygii</taxon>
        <taxon>Teleostei</taxon>
        <taxon>Neoteleostei</taxon>
        <taxon>Acanthomorphata</taxon>
        <taxon>Anabantaria</taxon>
        <taxon>Anabantiformes</taxon>
        <taxon>Channoidei</taxon>
        <taxon>Channidae</taxon>
        <taxon>Channa</taxon>
    </lineage>
</organism>
<keyword evidence="6" id="KW-0904">Protein phosphatase</keyword>
<comment type="similarity">
    <text evidence="1">Belongs to the MPI phosphatase family.</text>
</comment>
<dbReference type="Proteomes" id="UP001187415">
    <property type="component" value="Unassembled WGS sequence"/>
</dbReference>
<dbReference type="GO" id="GO:0004725">
    <property type="term" value="F:protein tyrosine phosphatase activity"/>
    <property type="evidence" value="ECO:0007669"/>
    <property type="project" value="UniProtKB-EC"/>
</dbReference>
<dbReference type="PANTHER" id="PTHR10828:SF76">
    <property type="entry name" value="M-PHASE INDUCER PHOSPHATASE"/>
    <property type="match status" value="1"/>
</dbReference>
<keyword evidence="5" id="KW-0378">Hydrolase</keyword>
<reference evidence="10" key="1">
    <citation type="submission" date="2023-07" db="EMBL/GenBank/DDBJ databases">
        <title>Chromosome-level Genome Assembly of Striped Snakehead (Channa striata).</title>
        <authorList>
            <person name="Liu H."/>
        </authorList>
    </citation>
    <scope>NUCLEOTIDE SEQUENCE</scope>
    <source>
        <strain evidence="10">Gz</strain>
        <tissue evidence="10">Muscle</tissue>
    </source>
</reference>
<evidence type="ECO:0000256" key="5">
    <source>
        <dbReference type="ARBA" id="ARBA00022801"/>
    </source>
</evidence>
<evidence type="ECO:0000256" key="4">
    <source>
        <dbReference type="ARBA" id="ARBA00022776"/>
    </source>
</evidence>
<evidence type="ECO:0000256" key="2">
    <source>
        <dbReference type="ARBA" id="ARBA00013064"/>
    </source>
</evidence>
<dbReference type="InterPro" id="IPR001763">
    <property type="entry name" value="Rhodanese-like_dom"/>
</dbReference>
<dbReference type="GO" id="GO:0005634">
    <property type="term" value="C:nucleus"/>
    <property type="evidence" value="ECO:0007669"/>
    <property type="project" value="TreeGrafter"/>
</dbReference>
<evidence type="ECO:0000256" key="8">
    <source>
        <dbReference type="SAM" id="MobiDB-lite"/>
    </source>
</evidence>
<dbReference type="EC" id="3.1.3.48" evidence="2"/>
<gene>
    <name evidence="10" type="ORF">Q5P01_000493</name>
</gene>
<dbReference type="GO" id="GO:0051301">
    <property type="term" value="P:cell division"/>
    <property type="evidence" value="ECO:0007669"/>
    <property type="project" value="UniProtKB-KW"/>
</dbReference>
<evidence type="ECO:0000313" key="10">
    <source>
        <dbReference type="EMBL" id="KAK2809771.1"/>
    </source>
</evidence>
<dbReference type="GO" id="GO:0000086">
    <property type="term" value="P:G2/M transition of mitotic cell cycle"/>
    <property type="evidence" value="ECO:0007669"/>
    <property type="project" value="TreeGrafter"/>
</dbReference>
<feature type="region of interest" description="Disordered" evidence="8">
    <location>
        <begin position="244"/>
        <end position="271"/>
    </location>
</feature>
<dbReference type="PROSITE" id="PS50206">
    <property type="entry name" value="RHODANESE_3"/>
    <property type="match status" value="1"/>
</dbReference>
<proteinExistence type="inferred from homology"/>
<sequence length="400" mass="44743">MNTLIPRRSSPIQLPLNNLPLHNMEAPHIPRRCSVPLLFCIGLNPLSQIIAKSDIGMSFGLDKCGPDVQLNGKNKVRAINTLALRFTLPDTKQNVSAPLSGQPPPDSLYAGDQVCARFCCVIVEMCDCRPSAAPALTLSSPLPVQQLDFNDSSPVFLRRSSLTSSLNDDDEDDGFHGCARRQRGDEAFHLHIHATITHLDMFNNFQNDSEMLTGMSSLLIAPLVTDSTGEDLPAIHCRRRSMFASQSMPSPVSRTSVKRPDCPRDGNTPVRVKRGRHVSETHDTILEQNPESPRMPFLLPTVEGRHQDLKYITSDTWSKLLSLTVIDPYEFGGGHIKGALNLHQEDRVEEFLLKTPIVPSRPEKRVILIFHCEFSSERGPRMCLFGRERDRAENDYPKLH</sequence>
<dbReference type="GO" id="GO:0010971">
    <property type="term" value="P:positive regulation of G2/M transition of mitotic cell cycle"/>
    <property type="evidence" value="ECO:0007669"/>
    <property type="project" value="TreeGrafter"/>
</dbReference>
<evidence type="ECO:0000259" key="9">
    <source>
        <dbReference type="PROSITE" id="PS50206"/>
    </source>
</evidence>
<dbReference type="Gene3D" id="3.40.250.10">
    <property type="entry name" value="Rhodanese-like domain"/>
    <property type="match status" value="1"/>
</dbReference>
<keyword evidence="11" id="KW-1185">Reference proteome</keyword>
<evidence type="ECO:0000256" key="3">
    <source>
        <dbReference type="ARBA" id="ARBA00022618"/>
    </source>
</evidence>
<feature type="domain" description="Rhodanese" evidence="9">
    <location>
        <begin position="327"/>
        <end position="385"/>
    </location>
</feature>
<dbReference type="AlphaFoldDB" id="A0AA88IH87"/>
<keyword evidence="3" id="KW-0132">Cell division</keyword>
<dbReference type="GO" id="GO:0005737">
    <property type="term" value="C:cytoplasm"/>
    <property type="evidence" value="ECO:0007669"/>
    <property type="project" value="TreeGrafter"/>
</dbReference>
<evidence type="ECO:0000256" key="7">
    <source>
        <dbReference type="ARBA" id="ARBA00023306"/>
    </source>
</evidence>
<dbReference type="InterPro" id="IPR000751">
    <property type="entry name" value="MPI_Phosphatase"/>
</dbReference>
<dbReference type="EMBL" id="JAUPFM010000286">
    <property type="protein sequence ID" value="KAK2809771.1"/>
    <property type="molecule type" value="Genomic_DNA"/>
</dbReference>
<evidence type="ECO:0000256" key="6">
    <source>
        <dbReference type="ARBA" id="ARBA00022912"/>
    </source>
</evidence>
<dbReference type="Pfam" id="PF06617">
    <property type="entry name" value="M-inducer_phosp"/>
    <property type="match status" value="2"/>
</dbReference>
<feature type="compositionally biased region" description="Polar residues" evidence="8">
    <location>
        <begin position="244"/>
        <end position="255"/>
    </location>
</feature>